<evidence type="ECO:0000259" key="6">
    <source>
        <dbReference type="Pfam" id="PF01266"/>
    </source>
</evidence>
<accession>A0AAC9J216</accession>
<keyword evidence="3" id="KW-0560">Oxidoreductase</keyword>
<evidence type="ECO:0000313" key="7">
    <source>
        <dbReference type="EMBL" id="APC49440.1"/>
    </source>
</evidence>
<keyword evidence="2" id="KW-0784">Thiamine biosynthesis</keyword>
<dbReference type="PANTHER" id="PTHR13847">
    <property type="entry name" value="SARCOSINE DEHYDROGENASE-RELATED"/>
    <property type="match status" value="1"/>
</dbReference>
<dbReference type="InterPro" id="IPR012675">
    <property type="entry name" value="Beta-grasp_dom_sf"/>
</dbReference>
<dbReference type="SUPFAM" id="SSF51905">
    <property type="entry name" value="FAD/NAD(P)-binding domain"/>
    <property type="match status" value="1"/>
</dbReference>
<dbReference type="KEGG" id="vhl:BME96_15100"/>
<name>A0AAC9J216_VIRHA</name>
<dbReference type="EC" id="1.4.3.19" evidence="5"/>
<dbReference type="GeneID" id="71515737"/>
<dbReference type="GO" id="GO:0043799">
    <property type="term" value="F:glycine oxidase activity"/>
    <property type="evidence" value="ECO:0007669"/>
    <property type="project" value="UniProtKB-EC"/>
</dbReference>
<evidence type="ECO:0000256" key="2">
    <source>
        <dbReference type="ARBA" id="ARBA00022977"/>
    </source>
</evidence>
<dbReference type="Proteomes" id="UP000182945">
    <property type="component" value="Chromosome"/>
</dbReference>
<evidence type="ECO:0000256" key="5">
    <source>
        <dbReference type="ARBA" id="ARBA00050018"/>
    </source>
</evidence>
<protein>
    <recommendedName>
        <fullName evidence="5">glycine oxidase</fullName>
        <ecNumber evidence="5">1.4.3.19</ecNumber>
    </recommendedName>
</protein>
<dbReference type="SUPFAM" id="SSF54373">
    <property type="entry name" value="FAD-linked reductases, C-terminal domain"/>
    <property type="match status" value="1"/>
</dbReference>
<evidence type="ECO:0000256" key="4">
    <source>
        <dbReference type="ARBA" id="ARBA00049872"/>
    </source>
</evidence>
<gene>
    <name evidence="7" type="ORF">BME96_15100</name>
</gene>
<dbReference type="NCBIfam" id="TIGR02352">
    <property type="entry name" value="thiamin_ThiO"/>
    <property type="match status" value="1"/>
</dbReference>
<comment type="catalytic activity">
    <reaction evidence="4">
        <text>glycine + O2 + H2O = glyoxylate + H2O2 + NH4(+)</text>
        <dbReference type="Rhea" id="RHEA:11532"/>
        <dbReference type="ChEBI" id="CHEBI:15377"/>
        <dbReference type="ChEBI" id="CHEBI:15379"/>
        <dbReference type="ChEBI" id="CHEBI:16240"/>
        <dbReference type="ChEBI" id="CHEBI:28938"/>
        <dbReference type="ChEBI" id="CHEBI:36655"/>
        <dbReference type="ChEBI" id="CHEBI:57305"/>
        <dbReference type="EC" id="1.4.3.19"/>
    </reaction>
</comment>
<evidence type="ECO:0000313" key="8">
    <source>
        <dbReference type="Proteomes" id="UP000182945"/>
    </source>
</evidence>
<feature type="domain" description="FAD dependent oxidoreductase" evidence="6">
    <location>
        <begin position="7"/>
        <end position="343"/>
    </location>
</feature>
<dbReference type="InterPro" id="IPR006076">
    <property type="entry name" value="FAD-dep_OxRdtase"/>
</dbReference>
<sequence length="391" mass="42230">MKRHYDSIIVGGGVIGSSIAFQLSKRNYSVLVLEKDGLAEKASSAAAGMLGAQSELEGDSPLFNLARQSRSRFPRLAKELYQISGVDIELMQSGIIKVAQTEEEVAHLKTVAAYQKSIGEEAEWLAAEELKKREPGLSDAALGGVYLPHDGQVSAPLLAHAFAQSAKKLGADMLEHTEVKDFIYENGRLSGVKSSAGTFLAKDIIIAGGAWSKRILSNAGVALDVYPVKGECFSVIHDKPIATSSIFLSNGYIVPKSRGRTIIGATQKPYEENPTVELSSLSQLIEMAGRLLPELKNARWEKAWAGIRPQTGDGYPYIGKHPELHGLTIATGHFRNGILLSPITDVKNHFNITNPVVIVEHNGEILDMAKHPEKEVADGDKIELVQFVGGG</sequence>
<dbReference type="PANTHER" id="PTHR13847:SF289">
    <property type="entry name" value="GLYCINE OXIDASE"/>
    <property type="match status" value="1"/>
</dbReference>
<organism evidence="7 8">
    <name type="scientific">Virgibacillus halodenitrificans</name>
    <name type="common">Bacillus halodenitrificans</name>
    <dbReference type="NCBI Taxonomy" id="1482"/>
    <lineage>
        <taxon>Bacteria</taxon>
        <taxon>Bacillati</taxon>
        <taxon>Bacillota</taxon>
        <taxon>Bacilli</taxon>
        <taxon>Bacillales</taxon>
        <taxon>Bacillaceae</taxon>
        <taxon>Virgibacillus</taxon>
    </lineage>
</organism>
<dbReference type="Gene3D" id="3.10.20.30">
    <property type="match status" value="1"/>
</dbReference>
<dbReference type="CDD" id="cd00565">
    <property type="entry name" value="Ubl_ThiS"/>
    <property type="match status" value="1"/>
</dbReference>
<dbReference type="InterPro" id="IPR016155">
    <property type="entry name" value="Mopterin_synth/thiamin_S_b"/>
</dbReference>
<evidence type="ECO:0000256" key="1">
    <source>
        <dbReference type="ARBA" id="ARBA00004948"/>
    </source>
</evidence>
<dbReference type="InterPro" id="IPR003749">
    <property type="entry name" value="ThiS/MoaD-like"/>
</dbReference>
<comment type="pathway">
    <text evidence="1">Cofactor biosynthesis; thiamine diphosphate biosynthesis.</text>
</comment>
<dbReference type="GO" id="GO:0050660">
    <property type="term" value="F:flavin adenine dinucleotide binding"/>
    <property type="evidence" value="ECO:0007669"/>
    <property type="project" value="InterPro"/>
</dbReference>
<dbReference type="RefSeq" id="WP_071649483.1">
    <property type="nucleotide sequence ID" value="NZ_CP017962.1"/>
</dbReference>
<evidence type="ECO:0000256" key="3">
    <source>
        <dbReference type="ARBA" id="ARBA00023002"/>
    </source>
</evidence>
<dbReference type="EMBL" id="CP017962">
    <property type="protein sequence ID" value="APC49440.1"/>
    <property type="molecule type" value="Genomic_DNA"/>
</dbReference>
<dbReference type="GO" id="GO:0009228">
    <property type="term" value="P:thiamine biosynthetic process"/>
    <property type="evidence" value="ECO:0007669"/>
    <property type="project" value="UniProtKB-KW"/>
</dbReference>
<dbReference type="InterPro" id="IPR010035">
    <property type="entry name" value="Thi_S"/>
</dbReference>
<dbReference type="NCBIfam" id="TIGR01683">
    <property type="entry name" value="thiS"/>
    <property type="match status" value="1"/>
</dbReference>
<dbReference type="InterPro" id="IPR012727">
    <property type="entry name" value="Gly_oxidase_ThiO"/>
</dbReference>
<dbReference type="Gene3D" id="3.30.9.10">
    <property type="entry name" value="D-Amino Acid Oxidase, subunit A, domain 2"/>
    <property type="match status" value="1"/>
</dbReference>
<dbReference type="Pfam" id="PF01266">
    <property type="entry name" value="DAO"/>
    <property type="match status" value="1"/>
</dbReference>
<reference evidence="7 8" key="1">
    <citation type="submission" date="2016-11" db="EMBL/GenBank/DDBJ databases">
        <title>Complete genome sequencing of Virgibacillus halodenitrificans PDB-F2.</title>
        <authorList>
            <person name="Sun Z."/>
            <person name="Zhou Y."/>
            <person name="Li H."/>
        </authorList>
    </citation>
    <scope>NUCLEOTIDE SEQUENCE [LARGE SCALE GENOMIC DNA]</scope>
    <source>
        <strain evidence="7 8">PDB-F2</strain>
    </source>
</reference>
<dbReference type="AlphaFoldDB" id="A0AAC9J216"/>
<dbReference type="GO" id="GO:0005737">
    <property type="term" value="C:cytoplasm"/>
    <property type="evidence" value="ECO:0007669"/>
    <property type="project" value="TreeGrafter"/>
</dbReference>
<dbReference type="SUPFAM" id="SSF54285">
    <property type="entry name" value="MoaD/ThiS"/>
    <property type="match status" value="1"/>
</dbReference>
<dbReference type="Pfam" id="PF02597">
    <property type="entry name" value="ThiS"/>
    <property type="match status" value="1"/>
</dbReference>
<proteinExistence type="predicted"/>
<dbReference type="InterPro" id="IPR036188">
    <property type="entry name" value="FAD/NAD-bd_sf"/>
</dbReference>
<dbReference type="Gene3D" id="3.50.50.60">
    <property type="entry name" value="FAD/NAD(P)-binding domain"/>
    <property type="match status" value="1"/>
</dbReference>